<reference evidence="1 2" key="1">
    <citation type="submission" date="2019-07" db="EMBL/GenBank/DDBJ databases">
        <title>Paenibacillus ottowii sp. nov. isolated from a fermentation system processing bovine manure.</title>
        <authorList>
            <person name="Velazquez L.F."/>
            <person name="Rajbanshi S."/>
            <person name="Guan S."/>
            <person name="Hinchee M."/>
            <person name="Welsh A."/>
        </authorList>
    </citation>
    <scope>NUCLEOTIDE SEQUENCE [LARGE SCALE GENOMIC DNA]</scope>
    <source>
        <strain evidence="1 2">MS2379</strain>
    </source>
</reference>
<evidence type="ECO:0000313" key="1">
    <source>
        <dbReference type="EMBL" id="TQR97326.1"/>
    </source>
</evidence>
<gene>
    <name evidence="1" type="ORF">FKV70_19025</name>
</gene>
<comment type="caution">
    <text evidence="1">The sequence shown here is derived from an EMBL/GenBank/DDBJ whole genome shotgun (WGS) entry which is preliminary data.</text>
</comment>
<dbReference type="Proteomes" id="UP000319219">
    <property type="component" value="Unassembled WGS sequence"/>
</dbReference>
<keyword evidence="2" id="KW-1185">Reference proteome</keyword>
<dbReference type="EMBL" id="VIJZ01000008">
    <property type="protein sequence ID" value="TQR97326.1"/>
    <property type="molecule type" value="Genomic_DNA"/>
</dbReference>
<dbReference type="SUPFAM" id="SSF88659">
    <property type="entry name" value="Sigma3 and sigma4 domains of RNA polymerase sigma factors"/>
    <property type="match status" value="1"/>
</dbReference>
<sequence length="142" mass="16861">MEHNQVTRLLKNYRSYRYAVQNCGKDDDAIRLPLVISERKKNPDSWDRARYNRIVNMIDGAVNYVLNDDQRSVIMRKYLDRNPMTIGEISNVIHKDRTTVGRWHTQAIRRLSIALDPLTEDEEEINNLDHMFDPNWRHVEPA</sequence>
<dbReference type="RefSeq" id="WP_142613840.1">
    <property type="nucleotide sequence ID" value="NZ_VIJZ01000008.1"/>
</dbReference>
<dbReference type="InterPro" id="IPR013324">
    <property type="entry name" value="RNA_pol_sigma_r3/r4-like"/>
</dbReference>
<evidence type="ECO:0008006" key="3">
    <source>
        <dbReference type="Google" id="ProtNLM"/>
    </source>
</evidence>
<organism evidence="1 2">
    <name type="scientific">Paenibacillus ottowii</name>
    <dbReference type="NCBI Taxonomy" id="2315729"/>
    <lineage>
        <taxon>Bacteria</taxon>
        <taxon>Bacillati</taxon>
        <taxon>Bacillota</taxon>
        <taxon>Bacilli</taxon>
        <taxon>Bacillales</taxon>
        <taxon>Paenibacillaceae</taxon>
        <taxon>Paenibacillus</taxon>
    </lineage>
</organism>
<evidence type="ECO:0000313" key="2">
    <source>
        <dbReference type="Proteomes" id="UP000319219"/>
    </source>
</evidence>
<protein>
    <recommendedName>
        <fullName evidence="3">Sigma-70 family RNA polymerase sigma factor</fullName>
    </recommendedName>
</protein>
<name>A0ABY3B0X3_9BACL</name>
<proteinExistence type="predicted"/>
<accession>A0ABY3B0X3</accession>